<dbReference type="Proteomes" id="UP000176329">
    <property type="component" value="Unassembled WGS sequence"/>
</dbReference>
<organism evidence="2 3">
    <name type="scientific">Candidatus Magasanikbacteria bacterium RIFCSPHIGHO2_01_FULL_50_8</name>
    <dbReference type="NCBI Taxonomy" id="1798674"/>
    <lineage>
        <taxon>Bacteria</taxon>
        <taxon>Candidatus Magasanikiibacteriota</taxon>
    </lineage>
</organism>
<evidence type="ECO:0000313" key="2">
    <source>
        <dbReference type="EMBL" id="OGH62912.1"/>
    </source>
</evidence>
<gene>
    <name evidence="2" type="ORF">A2848_03070</name>
</gene>
<reference evidence="2 3" key="1">
    <citation type="journal article" date="2016" name="Nat. Commun.">
        <title>Thousands of microbial genomes shed light on interconnected biogeochemical processes in an aquifer system.</title>
        <authorList>
            <person name="Anantharaman K."/>
            <person name="Brown C.T."/>
            <person name="Hug L.A."/>
            <person name="Sharon I."/>
            <person name="Castelle C.J."/>
            <person name="Probst A.J."/>
            <person name="Thomas B.C."/>
            <person name="Singh A."/>
            <person name="Wilkins M.J."/>
            <person name="Karaoz U."/>
            <person name="Brodie E.L."/>
            <person name="Williams K.H."/>
            <person name="Hubbard S.S."/>
            <person name="Banfield J.F."/>
        </authorList>
    </citation>
    <scope>NUCLEOTIDE SEQUENCE [LARGE SCALE GENOMIC DNA]</scope>
</reference>
<evidence type="ECO:0000256" key="1">
    <source>
        <dbReference type="SAM" id="Phobius"/>
    </source>
</evidence>
<evidence type="ECO:0000313" key="3">
    <source>
        <dbReference type="Proteomes" id="UP000176329"/>
    </source>
</evidence>
<dbReference type="AlphaFoldDB" id="A0A1F6LU75"/>
<keyword evidence="1" id="KW-1133">Transmembrane helix</keyword>
<sequence length="307" mass="34546">MDSSFNKKLTQYEPVDDSFSSKELERSYWFVLHKRALHNLAIAVLLVIDVMLIGYALSGFVTYLVTGQPREEAAVLAIAQRLNISHVEKQKSSAALPLAFGDGRIYIFDAGDDRYDFAVEVQNPNKEWYVLLSYQYEIPDAEPTPTKTMYVLPGEKKFLTILGEKREGQTVNEAQLKITNEMWSRIDPHQVADVPAFIASHAAFELINPIYTVAGQVTDAGVAQETGNRITFGLKNNSSYNFWNVPVQIILLRGGSLEGIEETQVRELKTGETRGVDVRNYVKNQIVDDVQVLPSVDIFDSSVYMQQ</sequence>
<comment type="caution">
    <text evidence="2">The sequence shown here is derived from an EMBL/GenBank/DDBJ whole genome shotgun (WGS) entry which is preliminary data.</text>
</comment>
<feature type="transmembrane region" description="Helical" evidence="1">
    <location>
        <begin position="40"/>
        <end position="65"/>
    </location>
</feature>
<keyword evidence="1" id="KW-0812">Transmembrane</keyword>
<keyword evidence="1" id="KW-0472">Membrane</keyword>
<dbReference type="EMBL" id="MFPV01000009">
    <property type="protein sequence ID" value="OGH62912.1"/>
    <property type="molecule type" value="Genomic_DNA"/>
</dbReference>
<accession>A0A1F6LU75</accession>
<protein>
    <submittedName>
        <fullName evidence="2">Uncharacterized protein</fullName>
    </submittedName>
</protein>
<proteinExistence type="predicted"/>
<name>A0A1F6LU75_9BACT</name>